<dbReference type="EMBL" id="CP145894">
    <property type="protein sequence ID" value="WWP24154.1"/>
    <property type="molecule type" value="Genomic_DNA"/>
</dbReference>
<dbReference type="Gene3D" id="2.40.50.1020">
    <property type="entry name" value="LytTr DNA-binding domain"/>
    <property type="match status" value="1"/>
</dbReference>
<organism evidence="2 3">
    <name type="scientific">Paenibacillus amylolyticus</name>
    <dbReference type="NCBI Taxonomy" id="1451"/>
    <lineage>
        <taxon>Bacteria</taxon>
        <taxon>Bacillati</taxon>
        <taxon>Bacillota</taxon>
        <taxon>Bacilli</taxon>
        <taxon>Bacillales</taxon>
        <taxon>Paenibacillaceae</taxon>
        <taxon>Paenibacillus</taxon>
    </lineage>
</organism>
<dbReference type="Pfam" id="PF04397">
    <property type="entry name" value="LytTR"/>
    <property type="match status" value="1"/>
</dbReference>
<dbReference type="AlphaFoldDB" id="A0ABD8B3Z8"/>
<keyword evidence="2" id="KW-0614">Plasmid</keyword>
<dbReference type="Proteomes" id="UP001364764">
    <property type="component" value="Plasmid pY5S7-2"/>
</dbReference>
<geneLocation type="plasmid" evidence="2 3">
    <name>pY5S7-2</name>
</geneLocation>
<dbReference type="GO" id="GO:0003677">
    <property type="term" value="F:DNA binding"/>
    <property type="evidence" value="ECO:0007669"/>
    <property type="project" value="UniProtKB-KW"/>
</dbReference>
<sequence>MLGTKVTDNEIDQAAKIKVSDLLAIDLWEPKNNVRVPLFHSADIRITVPTSIRECQAIFSHFSSFYQGVLVNLQAVEYIKDTIDDYEIRFIQSAFKTIIRHDDIPTYKRYMYEYQIHEPQPTRCPISMLVIDIESRAVVFLPAEDVIMIDLWDAKANYRVPRFYTRDRTYTVPLTIEMCHHVFPDFFPSDTGNLVNLDGVEHIESTPYQAYLKFENCELRAPLAQYKVRHLKKIFPLIKQ</sequence>
<evidence type="ECO:0000313" key="2">
    <source>
        <dbReference type="EMBL" id="WWP24154.1"/>
    </source>
</evidence>
<evidence type="ECO:0000259" key="1">
    <source>
        <dbReference type="Pfam" id="PF04397"/>
    </source>
</evidence>
<dbReference type="GeneID" id="93480172"/>
<protein>
    <submittedName>
        <fullName evidence="2">LytTR family transcriptional regulator DNA-binding domain-containing protein</fullName>
    </submittedName>
</protein>
<feature type="domain" description="HTH LytTR-type" evidence="1">
    <location>
        <begin position="138"/>
        <end position="234"/>
    </location>
</feature>
<accession>A0ABD8B3Z8</accession>
<evidence type="ECO:0000313" key="3">
    <source>
        <dbReference type="Proteomes" id="UP001364764"/>
    </source>
</evidence>
<reference evidence="2 3" key="1">
    <citation type="submission" date="2024-02" db="EMBL/GenBank/DDBJ databases">
        <title>Complete sequences of two Paenibacillus sp. strains and one Lysinibacillus strain isolated from the environment on STAA medium highlight biotechnological potential.</title>
        <authorList>
            <person name="Attere S.A."/>
            <person name="Piche L.C."/>
            <person name="Intertaglia L."/>
            <person name="Lami R."/>
            <person name="Charette S.J."/>
            <person name="Vincent A.T."/>
        </authorList>
    </citation>
    <scope>NUCLEOTIDE SEQUENCE [LARGE SCALE GENOMIC DNA]</scope>
    <source>
        <strain evidence="2 3">Y5S-7</strain>
        <plasmid evidence="2 3">pY5S7-2</plasmid>
    </source>
</reference>
<keyword evidence="2" id="KW-0238">DNA-binding</keyword>
<proteinExistence type="predicted"/>
<name>A0ABD8B3Z8_PAEAM</name>
<dbReference type="RefSeq" id="WP_338709245.1">
    <property type="nucleotide sequence ID" value="NZ_CP145894.1"/>
</dbReference>
<gene>
    <name evidence="2" type="ORF">V6668_31865</name>
</gene>
<dbReference type="InterPro" id="IPR007492">
    <property type="entry name" value="LytTR_DNA-bd_dom"/>
</dbReference>